<dbReference type="Proteomes" id="UP000012138">
    <property type="component" value="Unassembled WGS sequence"/>
</dbReference>
<proteinExistence type="predicted"/>
<name>M6YDX3_9LEPT</name>
<organism evidence="1 2">
    <name type="scientific">Leptospira noguchii str. 2001034031</name>
    <dbReference type="NCBI Taxonomy" id="1193053"/>
    <lineage>
        <taxon>Bacteria</taxon>
        <taxon>Pseudomonadati</taxon>
        <taxon>Spirochaetota</taxon>
        <taxon>Spirochaetia</taxon>
        <taxon>Leptospirales</taxon>
        <taxon>Leptospiraceae</taxon>
        <taxon>Leptospira</taxon>
    </lineage>
</organism>
<protein>
    <submittedName>
        <fullName evidence="1">Uncharacterized protein</fullName>
    </submittedName>
</protein>
<dbReference type="EMBL" id="AKXB02000143">
    <property type="protein sequence ID" value="EMO87864.1"/>
    <property type="molecule type" value="Genomic_DNA"/>
</dbReference>
<accession>M6YDX3</accession>
<evidence type="ECO:0000313" key="1">
    <source>
        <dbReference type="EMBL" id="EMO87864.1"/>
    </source>
</evidence>
<sequence>MILGNLYKNLKEIVVQSNFCIKLLFCSYRKNKKTTLSMRFLLKKIMTFERIKTILKFTTLLYKNQ</sequence>
<comment type="caution">
    <text evidence="1">The sequence shown here is derived from an EMBL/GenBank/DDBJ whole genome shotgun (WGS) entry which is preliminary data.</text>
</comment>
<reference evidence="1 2" key="1">
    <citation type="submission" date="2013-01" db="EMBL/GenBank/DDBJ databases">
        <authorList>
            <person name="Harkins D.M."/>
            <person name="Durkin A.S."/>
            <person name="Brinkac L.M."/>
            <person name="Haft D.H."/>
            <person name="Selengut J.D."/>
            <person name="Sanka R."/>
            <person name="DePew J."/>
            <person name="Purushe J."/>
            <person name="Whelen A.C."/>
            <person name="Vinetz J.M."/>
            <person name="Sutton G.G."/>
            <person name="Nierman W.C."/>
            <person name="Fouts D.E."/>
        </authorList>
    </citation>
    <scope>NUCLEOTIDE SEQUENCE [LARGE SCALE GENOMIC DNA]</scope>
    <source>
        <strain evidence="1 2">2001034031</strain>
    </source>
</reference>
<evidence type="ECO:0000313" key="2">
    <source>
        <dbReference type="Proteomes" id="UP000012138"/>
    </source>
</evidence>
<gene>
    <name evidence="1" type="ORF">LEP1GSC024_3657</name>
</gene>
<dbReference type="AlphaFoldDB" id="M6YDX3"/>